<evidence type="ECO:0000313" key="2">
    <source>
        <dbReference type="EMBL" id="MFC3442927.1"/>
    </source>
</evidence>
<comment type="caution">
    <text evidence="2">The sequence shown here is derived from an EMBL/GenBank/DDBJ whole genome shotgun (WGS) entry which is preliminary data.</text>
</comment>
<dbReference type="Proteomes" id="UP001595681">
    <property type="component" value="Unassembled WGS sequence"/>
</dbReference>
<name>A0ABV7NJD5_9SPHN</name>
<reference evidence="3" key="1">
    <citation type="journal article" date="2019" name="Int. J. Syst. Evol. Microbiol.">
        <title>The Global Catalogue of Microorganisms (GCM) 10K type strain sequencing project: providing services to taxonomists for standard genome sequencing and annotation.</title>
        <authorList>
            <consortium name="The Broad Institute Genomics Platform"/>
            <consortium name="The Broad Institute Genome Sequencing Center for Infectious Disease"/>
            <person name="Wu L."/>
            <person name="Ma J."/>
        </authorList>
    </citation>
    <scope>NUCLEOTIDE SEQUENCE [LARGE SCALE GENOMIC DNA]</scope>
    <source>
        <strain evidence="3">CCM 7491</strain>
    </source>
</reference>
<gene>
    <name evidence="2" type="ORF">ACFOKF_17275</name>
</gene>
<evidence type="ECO:0000256" key="1">
    <source>
        <dbReference type="SAM" id="SignalP"/>
    </source>
</evidence>
<evidence type="ECO:0000313" key="3">
    <source>
        <dbReference type="Proteomes" id="UP001595681"/>
    </source>
</evidence>
<feature type="signal peptide" evidence="1">
    <location>
        <begin position="1"/>
        <end position="29"/>
    </location>
</feature>
<accession>A0ABV7NJD5</accession>
<dbReference type="RefSeq" id="WP_380797226.1">
    <property type="nucleotide sequence ID" value="NZ_JBHRVU010000004.1"/>
</dbReference>
<keyword evidence="3" id="KW-1185">Reference proteome</keyword>
<dbReference type="EMBL" id="JBHRVU010000004">
    <property type="protein sequence ID" value="MFC3442927.1"/>
    <property type="molecule type" value="Genomic_DNA"/>
</dbReference>
<protein>
    <submittedName>
        <fullName evidence="2">DUF2490 domain-containing protein</fullName>
    </submittedName>
</protein>
<dbReference type="Pfam" id="PF10677">
    <property type="entry name" value="DUF2490"/>
    <property type="match status" value="1"/>
</dbReference>
<sequence>MRSTALLPRLALPALSLIAALALPGVAHASEDEQLWTTTSATVKLSDHWRLSQEIVARFSNDRNGLYEVESNTLLGYKLSKAVTVWAGYTHDPQYNGGDFTVMEHRGRQQVTFDNIAKIGPVSISARMRVEERWREGIDGTAWRLRPYVKLVMPFREGGKAALVLSHESFFDLNKTNFQRVQGEERMRNLIAITTPIAKNVNAEIGYLHQHGFRPGADDSNDNVASVSLSFNF</sequence>
<proteinExistence type="predicted"/>
<organism evidence="2 3">
    <name type="scientific">Sphingobium rhizovicinum</name>
    <dbReference type="NCBI Taxonomy" id="432308"/>
    <lineage>
        <taxon>Bacteria</taxon>
        <taxon>Pseudomonadati</taxon>
        <taxon>Pseudomonadota</taxon>
        <taxon>Alphaproteobacteria</taxon>
        <taxon>Sphingomonadales</taxon>
        <taxon>Sphingomonadaceae</taxon>
        <taxon>Sphingobium</taxon>
    </lineage>
</organism>
<keyword evidence="1" id="KW-0732">Signal</keyword>
<feature type="chain" id="PRO_5045495135" evidence="1">
    <location>
        <begin position="30"/>
        <end position="233"/>
    </location>
</feature>
<dbReference type="InterPro" id="IPR019619">
    <property type="entry name" value="DUF2490"/>
</dbReference>